<dbReference type="AlphaFoldDB" id="A0A5B8UEX8"/>
<dbReference type="InterPro" id="IPR007867">
    <property type="entry name" value="GMC_OxRtase_C"/>
</dbReference>
<keyword evidence="2" id="KW-0285">Flavoprotein</keyword>
<organism evidence="8 9">
    <name type="scientific">Flavisolibacter ginsenosidimutans</name>
    <dbReference type="NCBI Taxonomy" id="661481"/>
    <lineage>
        <taxon>Bacteria</taxon>
        <taxon>Pseudomonadati</taxon>
        <taxon>Bacteroidota</taxon>
        <taxon>Chitinophagia</taxon>
        <taxon>Chitinophagales</taxon>
        <taxon>Chitinophagaceae</taxon>
        <taxon>Flavisolibacter</taxon>
    </lineage>
</organism>
<dbReference type="GO" id="GO:0050660">
    <property type="term" value="F:flavin adenine dinucleotide binding"/>
    <property type="evidence" value="ECO:0007669"/>
    <property type="project" value="InterPro"/>
</dbReference>
<evidence type="ECO:0000256" key="2">
    <source>
        <dbReference type="ARBA" id="ARBA00022630"/>
    </source>
</evidence>
<feature type="transmembrane region" description="Helical" evidence="5">
    <location>
        <begin position="83"/>
        <end position="106"/>
    </location>
</feature>
<feature type="transmembrane region" description="Helical" evidence="5">
    <location>
        <begin position="57"/>
        <end position="76"/>
    </location>
</feature>
<evidence type="ECO:0000256" key="5">
    <source>
        <dbReference type="SAM" id="Phobius"/>
    </source>
</evidence>
<dbReference type="Proteomes" id="UP000321204">
    <property type="component" value="Chromosome"/>
</dbReference>
<protein>
    <submittedName>
        <fullName evidence="8">GMC family oxidoreductase</fullName>
    </submittedName>
</protein>
<dbReference type="InterPro" id="IPR036188">
    <property type="entry name" value="FAD/NAD-bd_sf"/>
</dbReference>
<evidence type="ECO:0000313" key="8">
    <source>
        <dbReference type="EMBL" id="QEC55231.1"/>
    </source>
</evidence>
<evidence type="ECO:0000259" key="6">
    <source>
        <dbReference type="Pfam" id="PF00732"/>
    </source>
</evidence>
<dbReference type="KEGG" id="fgg:FSB75_04695"/>
<dbReference type="InterPro" id="IPR000172">
    <property type="entry name" value="GMC_OxRdtase_N"/>
</dbReference>
<feature type="transmembrane region" description="Helical" evidence="5">
    <location>
        <begin position="126"/>
        <end position="144"/>
    </location>
</feature>
<feature type="domain" description="Glucose-methanol-choline oxidoreductase N-terminal" evidence="6">
    <location>
        <begin position="371"/>
        <end position="595"/>
    </location>
</feature>
<proteinExistence type="inferred from homology"/>
<dbReference type="OrthoDB" id="9787779at2"/>
<dbReference type="SUPFAM" id="SSF51905">
    <property type="entry name" value="FAD/NAD(P)-binding domain"/>
    <property type="match status" value="1"/>
</dbReference>
<dbReference type="RefSeq" id="WP_146783517.1">
    <property type="nucleotide sequence ID" value="NZ_BAABIO010000006.1"/>
</dbReference>
<keyword evidence="5" id="KW-0812">Transmembrane</keyword>
<evidence type="ECO:0000256" key="1">
    <source>
        <dbReference type="ARBA" id="ARBA00010790"/>
    </source>
</evidence>
<evidence type="ECO:0000256" key="3">
    <source>
        <dbReference type="ARBA" id="ARBA00022827"/>
    </source>
</evidence>
<evidence type="ECO:0000313" key="9">
    <source>
        <dbReference type="Proteomes" id="UP000321204"/>
    </source>
</evidence>
<keyword evidence="3" id="KW-0274">FAD</keyword>
<sequence length="832" mass="92395">MSTKSGAALTSQELNLKSYLRILFFIYLGGVLLYLLPPIGLMPEFLKPYAFINDPAFANNSTIKMGLFAALCFVAAGDVRRYLIAVEAIMVVMCFAVLSGIILILFAKNNYTLQMANSSLKMSTLILYSTIFDAALNAILIVLYNKAQKARYNLQYFSPMEFRALKALAEVLIEGDEKAISPQETALSVDRYMSSFKATNKWVTKLALTSLELYPLVFLKSPTSYMRPDARKAFLERHFYQDVSLRFAPSFIRMLVQGMIRMGKQLCFMGYYNDPRVHPTIGYEPFSKRADTEKRMKDLPYENNQPLQVQNEKDVKGDVIDWDGVVIIGSGPGASIMAKGLAERGKRVLMIERGEHTDPSEFNEDEIDMVSRLYADGALQQAADFRFQVIQGSTVGGSSVVNNAVCFDTPHAVLDRWNDTNGIDAGLDLARYIQCNKKVNEMIGVHRINDTPSTMSREEYLNPGGKKFKLGIERMGLDKSPNVADSVAANIQQCVGCGYCNIGCKWGKKLSMLNNILPQAQEKAGAENFQIIAGCEVIKLKSKGAKITSLIAQFRNGRKIEVRGKTFVVSAGALSSSLLLQRSGIATGRAGKRLSFNVGSPISSVFPDVIDAYKGLQISHFLQISPSRGFIFETWFNPPMFQSTIMPGWWSDHWKNMHRYNRMACTGVLVGSDSNAEIRVGGLTKRDIRYTPTKKDFDTLIDGIELAGEIYLEAGAECVMPNTFGYYEYATKEELKKMRYDIKDNSDITLGTGHPQGGNILSRNRKIGVVDEQLKVYGYDNLFISDASVFPTAIGVNPQISVMTFAEYAVPFVADTVETGGVKVITPDLSKV</sequence>
<accession>A0A5B8UEX8</accession>
<evidence type="ECO:0000256" key="4">
    <source>
        <dbReference type="ARBA" id="ARBA00023002"/>
    </source>
</evidence>
<keyword evidence="5" id="KW-0472">Membrane</keyword>
<dbReference type="GO" id="GO:0016614">
    <property type="term" value="F:oxidoreductase activity, acting on CH-OH group of donors"/>
    <property type="evidence" value="ECO:0007669"/>
    <property type="project" value="InterPro"/>
</dbReference>
<feature type="domain" description="Glucose-methanol-choline oxidoreductase C-terminal" evidence="7">
    <location>
        <begin position="687"/>
        <end position="806"/>
    </location>
</feature>
<dbReference type="PANTHER" id="PTHR46056">
    <property type="entry name" value="LONG-CHAIN-ALCOHOL OXIDASE"/>
    <property type="match status" value="1"/>
</dbReference>
<dbReference type="Gene3D" id="3.50.50.60">
    <property type="entry name" value="FAD/NAD(P)-binding domain"/>
    <property type="match status" value="2"/>
</dbReference>
<reference evidence="8 9" key="1">
    <citation type="journal article" date="2015" name="Int. J. Syst. Evol. Microbiol.">
        <title>Flavisolibacter ginsenosidimutans sp. nov., with ginsenoside-converting activity isolated from soil used for cultivating ginseng.</title>
        <authorList>
            <person name="Zhao Y."/>
            <person name="Liu Q."/>
            <person name="Kang M.S."/>
            <person name="Jin F."/>
            <person name="Yu H."/>
            <person name="Im W.T."/>
        </authorList>
    </citation>
    <scope>NUCLEOTIDE SEQUENCE [LARGE SCALE GENOMIC DNA]</scope>
    <source>
        <strain evidence="8 9">Gsoil 636</strain>
    </source>
</reference>
<keyword evidence="5" id="KW-1133">Transmembrane helix</keyword>
<evidence type="ECO:0000259" key="7">
    <source>
        <dbReference type="Pfam" id="PF05199"/>
    </source>
</evidence>
<dbReference type="Pfam" id="PF05199">
    <property type="entry name" value="GMC_oxred_C"/>
    <property type="match status" value="1"/>
</dbReference>
<comment type="similarity">
    <text evidence="1">Belongs to the GMC oxidoreductase family.</text>
</comment>
<keyword evidence="9" id="KW-1185">Reference proteome</keyword>
<keyword evidence="4" id="KW-0560">Oxidoreductase</keyword>
<gene>
    <name evidence="8" type="ORF">FSB75_04695</name>
</gene>
<dbReference type="Pfam" id="PF00732">
    <property type="entry name" value="GMC_oxred_N"/>
    <property type="match status" value="1"/>
</dbReference>
<name>A0A5B8UEX8_9BACT</name>
<dbReference type="PANTHER" id="PTHR46056:SF12">
    <property type="entry name" value="LONG-CHAIN-ALCOHOL OXIDASE"/>
    <property type="match status" value="1"/>
</dbReference>
<feature type="transmembrane region" description="Helical" evidence="5">
    <location>
        <begin position="20"/>
        <end position="37"/>
    </location>
</feature>
<dbReference type="EMBL" id="CP042433">
    <property type="protein sequence ID" value="QEC55231.1"/>
    <property type="molecule type" value="Genomic_DNA"/>
</dbReference>